<comment type="PTM">
    <text evidence="6">Phosphorylated by CheA. Phosphorylation of the N-terminal regulatory domain activates the methylesterase activity.</text>
</comment>
<dbReference type="SMART" id="SM00448">
    <property type="entry name" value="REC"/>
    <property type="match status" value="1"/>
</dbReference>
<dbReference type="GO" id="GO:0050568">
    <property type="term" value="F:protein-glutamine glutaminase activity"/>
    <property type="evidence" value="ECO:0007669"/>
    <property type="project" value="UniProtKB-UniRule"/>
</dbReference>
<keyword evidence="2 6" id="KW-0145">Chemotaxis</keyword>
<proteinExistence type="inferred from homology"/>
<keyword evidence="12" id="KW-1185">Reference proteome</keyword>
<evidence type="ECO:0000256" key="3">
    <source>
        <dbReference type="ARBA" id="ARBA00022553"/>
    </source>
</evidence>
<evidence type="ECO:0000313" key="11">
    <source>
        <dbReference type="EMBL" id="NDY95339.1"/>
    </source>
</evidence>
<feature type="modified residue" description="4-aspartylphosphate" evidence="6 8">
    <location>
        <position position="54"/>
    </location>
</feature>
<accession>A0A845VDJ8</accession>
<dbReference type="CDD" id="cd17541">
    <property type="entry name" value="REC_CheB-like"/>
    <property type="match status" value="1"/>
</dbReference>
<evidence type="ECO:0000256" key="5">
    <source>
        <dbReference type="ARBA" id="ARBA00048267"/>
    </source>
</evidence>
<dbReference type="GO" id="GO:0005737">
    <property type="term" value="C:cytoplasm"/>
    <property type="evidence" value="ECO:0007669"/>
    <property type="project" value="UniProtKB-SubCell"/>
</dbReference>
<dbReference type="CDD" id="cd16432">
    <property type="entry name" value="CheB_Rec"/>
    <property type="match status" value="1"/>
</dbReference>
<evidence type="ECO:0000256" key="8">
    <source>
        <dbReference type="PROSITE-ProRule" id="PRU00169"/>
    </source>
</evidence>
<keyword evidence="4 6" id="KW-0378">Hydrolase</keyword>
<dbReference type="Gene3D" id="3.40.50.2300">
    <property type="match status" value="1"/>
</dbReference>
<feature type="active site" evidence="6 7">
    <location>
        <position position="282"/>
    </location>
</feature>
<comment type="caution">
    <text evidence="11">The sequence shown here is derived from an EMBL/GenBank/DDBJ whole genome shotgun (WGS) entry which is preliminary data.</text>
</comment>
<dbReference type="Proteomes" id="UP000484885">
    <property type="component" value="Unassembled WGS sequence"/>
</dbReference>
<evidence type="ECO:0000313" key="12">
    <source>
        <dbReference type="Proteomes" id="UP000484885"/>
    </source>
</evidence>
<organism evidence="11 12">
    <name type="scientific">Wenzhouxiangella limi</name>
    <dbReference type="NCBI Taxonomy" id="2707351"/>
    <lineage>
        <taxon>Bacteria</taxon>
        <taxon>Pseudomonadati</taxon>
        <taxon>Pseudomonadota</taxon>
        <taxon>Gammaproteobacteria</taxon>
        <taxon>Chromatiales</taxon>
        <taxon>Wenzhouxiangellaceae</taxon>
        <taxon>Wenzhouxiangella</taxon>
    </lineage>
</organism>
<dbReference type="PROSITE" id="PS50122">
    <property type="entry name" value="CHEB"/>
    <property type="match status" value="1"/>
</dbReference>
<keyword evidence="3 6" id="KW-0597">Phosphoprotein</keyword>
<dbReference type="AlphaFoldDB" id="A0A845VDJ8"/>
<evidence type="ECO:0000256" key="4">
    <source>
        <dbReference type="ARBA" id="ARBA00022801"/>
    </source>
</evidence>
<dbReference type="NCBIfam" id="NF001965">
    <property type="entry name" value="PRK00742.1"/>
    <property type="match status" value="1"/>
</dbReference>
<evidence type="ECO:0000256" key="7">
    <source>
        <dbReference type="PROSITE-ProRule" id="PRU00050"/>
    </source>
</evidence>
<comment type="function">
    <text evidence="6">Involved in chemotaxis. Part of a chemotaxis signal transduction system that modulates chemotaxis in response to various stimuli. Catalyzes the demethylation of specific methylglutamate residues introduced into the chemoreceptors (methyl-accepting chemotaxis proteins or MCP) by CheR. Also mediates the irreversible deamidation of specific glutamine residues to glutamic acid.</text>
</comment>
<dbReference type="EC" id="3.1.1.61" evidence="6"/>
<dbReference type="PANTHER" id="PTHR42872:SF6">
    <property type="entry name" value="PROTEIN-GLUTAMATE METHYLESTERASE_PROTEIN-GLUTAMINE GLUTAMINASE"/>
    <property type="match status" value="1"/>
</dbReference>
<evidence type="ECO:0000256" key="6">
    <source>
        <dbReference type="HAMAP-Rule" id="MF_00099"/>
    </source>
</evidence>
<dbReference type="NCBIfam" id="NF009206">
    <property type="entry name" value="PRK12555.1"/>
    <property type="match status" value="1"/>
</dbReference>
<dbReference type="GO" id="GO:0006935">
    <property type="term" value="P:chemotaxis"/>
    <property type="evidence" value="ECO:0007669"/>
    <property type="project" value="UniProtKB-UniRule"/>
</dbReference>
<comment type="catalytic activity">
    <reaction evidence="5 6">
        <text>[protein]-L-glutamate 5-O-methyl ester + H2O = L-glutamyl-[protein] + methanol + H(+)</text>
        <dbReference type="Rhea" id="RHEA:23236"/>
        <dbReference type="Rhea" id="RHEA-COMP:10208"/>
        <dbReference type="Rhea" id="RHEA-COMP:10311"/>
        <dbReference type="ChEBI" id="CHEBI:15377"/>
        <dbReference type="ChEBI" id="CHEBI:15378"/>
        <dbReference type="ChEBI" id="CHEBI:17790"/>
        <dbReference type="ChEBI" id="CHEBI:29973"/>
        <dbReference type="ChEBI" id="CHEBI:82795"/>
        <dbReference type="EC" id="3.1.1.61"/>
    </reaction>
</comment>
<dbReference type="HAMAP" id="MF_00099">
    <property type="entry name" value="CheB_chemtxs"/>
    <property type="match status" value="1"/>
</dbReference>
<feature type="domain" description="CheB-type methylesterase" evidence="10">
    <location>
        <begin position="148"/>
        <end position="340"/>
    </location>
</feature>
<dbReference type="InterPro" id="IPR000673">
    <property type="entry name" value="Sig_transdc_resp-reg_Me-estase"/>
</dbReference>
<dbReference type="FunFam" id="3.40.50.2300:FF:000060">
    <property type="entry name" value="Protein-glutamate methylesterase/protein-glutamine glutaminase"/>
    <property type="match status" value="1"/>
</dbReference>
<dbReference type="PIRSF" id="PIRSF000876">
    <property type="entry name" value="RR_chemtxs_CheB"/>
    <property type="match status" value="1"/>
</dbReference>
<dbReference type="Pfam" id="PF01339">
    <property type="entry name" value="CheB_methylest"/>
    <property type="match status" value="1"/>
</dbReference>
<dbReference type="RefSeq" id="WP_164210732.1">
    <property type="nucleotide sequence ID" value="NZ_JAAGSC010000039.1"/>
</dbReference>
<name>A0A845VDJ8_9GAMM</name>
<dbReference type="SUPFAM" id="SSF52172">
    <property type="entry name" value="CheY-like"/>
    <property type="match status" value="1"/>
</dbReference>
<dbReference type="EMBL" id="JAAGSC010000039">
    <property type="protein sequence ID" value="NDY95339.1"/>
    <property type="molecule type" value="Genomic_DNA"/>
</dbReference>
<evidence type="ECO:0000256" key="2">
    <source>
        <dbReference type="ARBA" id="ARBA00022500"/>
    </source>
</evidence>
<dbReference type="Pfam" id="PF00072">
    <property type="entry name" value="Response_reg"/>
    <property type="match status" value="1"/>
</dbReference>
<evidence type="ECO:0000259" key="9">
    <source>
        <dbReference type="PROSITE" id="PS50110"/>
    </source>
</evidence>
<dbReference type="GO" id="GO:0008984">
    <property type="term" value="F:protein-glutamate methylesterase activity"/>
    <property type="evidence" value="ECO:0007669"/>
    <property type="project" value="UniProtKB-UniRule"/>
</dbReference>
<dbReference type="InterPro" id="IPR011006">
    <property type="entry name" value="CheY-like_superfamily"/>
</dbReference>
<dbReference type="InterPro" id="IPR001789">
    <property type="entry name" value="Sig_transdc_resp-reg_receiver"/>
</dbReference>
<comment type="catalytic activity">
    <reaction evidence="6">
        <text>L-glutaminyl-[protein] + H2O = L-glutamyl-[protein] + NH4(+)</text>
        <dbReference type="Rhea" id="RHEA:16441"/>
        <dbReference type="Rhea" id="RHEA-COMP:10207"/>
        <dbReference type="Rhea" id="RHEA-COMP:10208"/>
        <dbReference type="ChEBI" id="CHEBI:15377"/>
        <dbReference type="ChEBI" id="CHEBI:28938"/>
        <dbReference type="ChEBI" id="CHEBI:29973"/>
        <dbReference type="ChEBI" id="CHEBI:30011"/>
        <dbReference type="EC" id="3.5.1.44"/>
    </reaction>
</comment>
<dbReference type="SUPFAM" id="SSF52738">
    <property type="entry name" value="Methylesterase CheB, C-terminal domain"/>
    <property type="match status" value="1"/>
</dbReference>
<comment type="subcellular location">
    <subcellularLocation>
        <location evidence="6">Cytoplasm</location>
    </subcellularLocation>
</comment>
<gene>
    <name evidence="6" type="primary">cheB</name>
    <name evidence="11" type="ORF">G3I74_06330</name>
</gene>
<dbReference type="InterPro" id="IPR008248">
    <property type="entry name" value="CheB-like"/>
</dbReference>
<comment type="similarity">
    <text evidence="6">Belongs to the CheB family.</text>
</comment>
<sequence length="343" mass="36464">MIRVLIVDDSALVRTILTKVLDSDPDIEVVGTAPDPFVARDKIKLLNPDVITLDIEMPRMDGITFLKNLMRLRPMPVVMVSTLTQHGADATLKALGLGAVDYVGKPQADIGEKLGEYAQELIEKVKSAASSKPRTLRAAPPPRIERFTASSRRLVVMGASTGGTQAVREILEVLPATAPPIVIAQHIPASFSQPFAERLDQNSAMTVCEAEDGMRIQPGHAYIAPGDRHLGVGRSGLEWVCQVHDGKRVNRHRPSVDVLFLTAARHVGKNAIGVLLTGMGDDGARGLKALHDAGAETLVQDEATSVVWGMPGAAVRLGASDQVLALGDIPQALLALAASESTA</sequence>
<comment type="domain">
    <text evidence="6">Contains a C-terminal catalytic domain, and an N-terminal region which modulates catalytic activity.</text>
</comment>
<dbReference type="PANTHER" id="PTHR42872">
    <property type="entry name" value="PROTEIN-GLUTAMATE METHYLESTERASE/PROTEIN-GLUTAMINE GLUTAMINASE"/>
    <property type="match status" value="1"/>
</dbReference>
<evidence type="ECO:0000256" key="1">
    <source>
        <dbReference type="ARBA" id="ARBA00022490"/>
    </source>
</evidence>
<dbReference type="InterPro" id="IPR035909">
    <property type="entry name" value="CheB_C"/>
</dbReference>
<keyword evidence="1 6" id="KW-0963">Cytoplasm</keyword>
<protein>
    <recommendedName>
        <fullName evidence="6">Protein-glutamate methylesterase/protein-glutamine glutaminase</fullName>
        <ecNumber evidence="6">3.1.1.61</ecNumber>
        <ecNumber evidence="6">3.5.1.44</ecNumber>
    </recommendedName>
</protein>
<feature type="active site" evidence="6 7">
    <location>
        <position position="186"/>
    </location>
</feature>
<dbReference type="GO" id="GO:0000156">
    <property type="term" value="F:phosphorelay response regulator activity"/>
    <property type="evidence" value="ECO:0007669"/>
    <property type="project" value="InterPro"/>
</dbReference>
<feature type="active site" evidence="6 7">
    <location>
        <position position="160"/>
    </location>
</feature>
<dbReference type="EC" id="3.5.1.44" evidence="6"/>
<evidence type="ECO:0000259" key="10">
    <source>
        <dbReference type="PROSITE" id="PS50122"/>
    </source>
</evidence>
<dbReference type="PROSITE" id="PS50110">
    <property type="entry name" value="RESPONSE_REGULATORY"/>
    <property type="match status" value="1"/>
</dbReference>
<reference evidence="11 12" key="1">
    <citation type="submission" date="2020-02" db="EMBL/GenBank/DDBJ databases">
        <authorList>
            <person name="Zhang X.-Y."/>
        </authorList>
    </citation>
    <scope>NUCLEOTIDE SEQUENCE [LARGE SCALE GENOMIC DNA]</scope>
    <source>
        <strain evidence="11 12">C33</strain>
    </source>
</reference>
<dbReference type="Gene3D" id="3.40.50.180">
    <property type="entry name" value="Methylesterase CheB, C-terminal domain"/>
    <property type="match status" value="1"/>
</dbReference>
<feature type="domain" description="Response regulatory" evidence="9">
    <location>
        <begin position="3"/>
        <end position="120"/>
    </location>
</feature>